<dbReference type="EMBL" id="JACGWJ010000015">
    <property type="protein sequence ID" value="KAL0367880.1"/>
    <property type="molecule type" value="Genomic_DNA"/>
</dbReference>
<protein>
    <submittedName>
        <fullName evidence="1">Uncharacterized protein</fullName>
    </submittedName>
</protein>
<evidence type="ECO:0000313" key="3">
    <source>
        <dbReference type="EMBL" id="KAL0424141.1"/>
    </source>
</evidence>
<dbReference type="AlphaFoldDB" id="A0AAW2IR49"/>
<reference evidence="1" key="1">
    <citation type="submission" date="2020-06" db="EMBL/GenBank/DDBJ databases">
        <authorList>
            <person name="Li T."/>
            <person name="Hu X."/>
            <person name="Zhang T."/>
            <person name="Song X."/>
            <person name="Zhang H."/>
            <person name="Dai N."/>
            <person name="Sheng W."/>
            <person name="Hou X."/>
            <person name="Wei L."/>
        </authorList>
    </citation>
    <scope>NUCLEOTIDE SEQUENCE</scope>
    <source>
        <strain evidence="1">G02</strain>
        <tissue evidence="1">Leaf</tissue>
    </source>
</reference>
<dbReference type="EMBL" id="JACGWJ010000004">
    <property type="protein sequence ID" value="KAL0424141.1"/>
    <property type="molecule type" value="Genomic_DNA"/>
</dbReference>
<sequence>MLVRLDEAVPTVVLRQQSAVGRRSKTDRKTATAQEVEFFDLRQTLMKIAEIGLVRFAMR</sequence>
<comment type="caution">
    <text evidence="1">The sequence shown here is derived from an EMBL/GenBank/DDBJ whole genome shotgun (WGS) entry which is preliminary data.</text>
</comment>
<dbReference type="EMBL" id="JACGWJ010001159">
    <property type="protein sequence ID" value="KAL0284278.1"/>
    <property type="molecule type" value="Genomic_DNA"/>
</dbReference>
<organism evidence="1">
    <name type="scientific">Sesamum radiatum</name>
    <name type="common">Black benniseed</name>
    <dbReference type="NCBI Taxonomy" id="300843"/>
    <lineage>
        <taxon>Eukaryota</taxon>
        <taxon>Viridiplantae</taxon>
        <taxon>Streptophyta</taxon>
        <taxon>Embryophyta</taxon>
        <taxon>Tracheophyta</taxon>
        <taxon>Spermatophyta</taxon>
        <taxon>Magnoliopsida</taxon>
        <taxon>eudicotyledons</taxon>
        <taxon>Gunneridae</taxon>
        <taxon>Pentapetalae</taxon>
        <taxon>asterids</taxon>
        <taxon>lamiids</taxon>
        <taxon>Lamiales</taxon>
        <taxon>Pedaliaceae</taxon>
        <taxon>Sesamum</taxon>
    </lineage>
</organism>
<proteinExistence type="predicted"/>
<name>A0AAW2IR49_SESRA</name>
<reference evidence="1" key="2">
    <citation type="journal article" date="2024" name="Plant">
        <title>Genomic evolution and insights into agronomic trait innovations of Sesamum species.</title>
        <authorList>
            <person name="Miao H."/>
            <person name="Wang L."/>
            <person name="Qu L."/>
            <person name="Liu H."/>
            <person name="Sun Y."/>
            <person name="Le M."/>
            <person name="Wang Q."/>
            <person name="Wei S."/>
            <person name="Zheng Y."/>
            <person name="Lin W."/>
            <person name="Duan Y."/>
            <person name="Cao H."/>
            <person name="Xiong S."/>
            <person name="Wang X."/>
            <person name="Wei L."/>
            <person name="Li C."/>
            <person name="Ma Q."/>
            <person name="Ju M."/>
            <person name="Zhao R."/>
            <person name="Li G."/>
            <person name="Mu C."/>
            <person name="Tian Q."/>
            <person name="Mei H."/>
            <person name="Zhang T."/>
            <person name="Gao T."/>
            <person name="Zhang H."/>
        </authorList>
    </citation>
    <scope>NUCLEOTIDE SEQUENCE</scope>
    <source>
        <strain evidence="1">G02</strain>
    </source>
</reference>
<gene>
    <name evidence="3" type="ORF">Sradi_0948900</name>
    <name evidence="2" type="ORF">Sradi_3678100</name>
    <name evidence="1" type="ORF">Sradi_7202900</name>
</gene>
<evidence type="ECO:0000313" key="1">
    <source>
        <dbReference type="EMBL" id="KAL0284278.1"/>
    </source>
</evidence>
<evidence type="ECO:0000313" key="2">
    <source>
        <dbReference type="EMBL" id="KAL0367880.1"/>
    </source>
</evidence>
<accession>A0AAW2IR49</accession>